<keyword evidence="3" id="KW-0732">Signal</keyword>
<sequence length="346" mass="38960">MNGILDKNVVVQLRYATNITGPSTNLRPKSKLKFYGREYNLITISENGMTAWDNSTGMFNTVKIVPLSAKPDNLYRQYRSTKKFLAIQWPDIQVTSNNKQHTAKVIVVVYSDGRITIFYEDIPTEIDSEDLSSEMSLKGKIYDRYEVLSKISIHQDKIKTGAIVHLTPAPKYCSKETSEQACRGSSIPGVECYWCIKPEICTNKVDTNADIWIKNNCDNAKMSENGKANPSLSTSNSIPTETTSTSPTTSKQEATRETTMSGDTVMSSVTPSLSVQNKNSSIPLIIIISLGCLLILLIVLAIWFLTRRKLHFYKPHSESNERTKSRLYLIFQRRKVLGIPNFPNIQ</sequence>
<evidence type="ECO:0000256" key="4">
    <source>
        <dbReference type="ARBA" id="ARBA00022989"/>
    </source>
</evidence>
<keyword evidence="6" id="KW-0472">Membrane</keyword>
<evidence type="ECO:0000256" key="3">
    <source>
        <dbReference type="ARBA" id="ARBA00022729"/>
    </source>
</evidence>
<accession>Q5DCL3</accession>
<dbReference type="InterPro" id="IPR031152">
    <property type="entry name" value="PLXDC"/>
</dbReference>
<feature type="compositionally biased region" description="Low complexity" evidence="5">
    <location>
        <begin position="233"/>
        <end position="250"/>
    </location>
</feature>
<evidence type="ECO:0000256" key="6">
    <source>
        <dbReference type="SAM" id="Phobius"/>
    </source>
</evidence>
<proteinExistence type="evidence at transcript level"/>
<evidence type="ECO:0000256" key="1">
    <source>
        <dbReference type="ARBA" id="ARBA00004479"/>
    </source>
</evidence>
<feature type="region of interest" description="Disordered" evidence="5">
    <location>
        <begin position="224"/>
        <end position="267"/>
    </location>
</feature>
<dbReference type="AlphaFoldDB" id="Q5DCL3"/>
<comment type="subcellular location">
    <subcellularLocation>
        <location evidence="1">Membrane</location>
        <topology evidence="1">Single-pass type I membrane protein</topology>
    </subcellularLocation>
</comment>
<evidence type="ECO:0000256" key="2">
    <source>
        <dbReference type="ARBA" id="ARBA00022692"/>
    </source>
</evidence>
<name>Q5DCL3_SCHJA</name>
<organism evidence="7">
    <name type="scientific">Schistosoma japonicum</name>
    <name type="common">Blood fluke</name>
    <dbReference type="NCBI Taxonomy" id="6182"/>
    <lineage>
        <taxon>Eukaryota</taxon>
        <taxon>Metazoa</taxon>
        <taxon>Spiralia</taxon>
        <taxon>Lophotrochozoa</taxon>
        <taxon>Platyhelminthes</taxon>
        <taxon>Trematoda</taxon>
        <taxon>Digenea</taxon>
        <taxon>Strigeidida</taxon>
        <taxon>Schistosomatoidea</taxon>
        <taxon>Schistosomatidae</taxon>
        <taxon>Schistosoma</taxon>
    </lineage>
</organism>
<reference evidence="7" key="2">
    <citation type="journal article" date="2006" name="PLoS Pathog.">
        <title>New perspectives on host-parasite interplay by comparative transcriptomic and proteomic analyses of Schistosoma japonicum.</title>
        <authorList>
            <person name="Liu F."/>
            <person name="Lu J."/>
            <person name="Hu W."/>
            <person name="Wang S.Y."/>
            <person name="Cui S.J."/>
            <person name="Chi M."/>
            <person name="Yan Q."/>
            <person name="Wang X.R."/>
            <person name="Song H.D."/>
            <person name="Xu X.N."/>
            <person name="Wang J.J."/>
            <person name="Zhang X.L."/>
            <person name="Zhang X."/>
            <person name="Wang Z.Q."/>
            <person name="Xue C.L."/>
            <person name="Brindley P.J."/>
            <person name="McManus D.P."/>
            <person name="Yang P.Y."/>
            <person name="Feng Z."/>
            <person name="Chen Z."/>
            <person name="Han Z.G."/>
        </authorList>
    </citation>
    <scope>NUCLEOTIDE SEQUENCE</scope>
</reference>
<feature type="transmembrane region" description="Helical" evidence="6">
    <location>
        <begin position="282"/>
        <end position="305"/>
    </location>
</feature>
<protein>
    <submittedName>
        <fullName evidence="7">SJCHGC04417 protein</fullName>
    </submittedName>
</protein>
<keyword evidence="2 6" id="KW-0812">Transmembrane</keyword>
<dbReference type="PANTHER" id="PTHR13055:SF12">
    <property type="entry name" value="LD40707P"/>
    <property type="match status" value="1"/>
</dbReference>
<evidence type="ECO:0000256" key="5">
    <source>
        <dbReference type="SAM" id="MobiDB-lite"/>
    </source>
</evidence>
<dbReference type="PANTHER" id="PTHR13055">
    <property type="entry name" value="TUMOR ENDOTHELIAL MARKER 7 RELATED"/>
    <property type="match status" value="1"/>
</dbReference>
<evidence type="ECO:0000313" key="7">
    <source>
        <dbReference type="EMBL" id="AAW26443.1"/>
    </source>
</evidence>
<reference evidence="7" key="1">
    <citation type="submission" date="2004-11" db="EMBL/GenBank/DDBJ databases">
        <title>The full-length cDNA sequences of Schistosoma japonicum genes.</title>
        <authorList>
            <person name="Han Z."/>
        </authorList>
    </citation>
    <scope>NUCLEOTIDE SEQUENCE</scope>
</reference>
<keyword evidence="4 6" id="KW-1133">Transmembrane helix</keyword>
<dbReference type="GO" id="GO:0016020">
    <property type="term" value="C:membrane"/>
    <property type="evidence" value="ECO:0007669"/>
    <property type="project" value="UniProtKB-SubCell"/>
</dbReference>
<dbReference type="EMBL" id="AY814711">
    <property type="protein sequence ID" value="AAW26443.1"/>
    <property type="molecule type" value="mRNA"/>
</dbReference>
<feature type="compositionally biased region" description="Polar residues" evidence="5">
    <location>
        <begin position="257"/>
        <end position="267"/>
    </location>
</feature>